<dbReference type="Proteomes" id="UP000434052">
    <property type="component" value="Unassembled WGS sequence"/>
</dbReference>
<organism evidence="1 2">
    <name type="scientific">Oceanidesulfovibrio marinus</name>
    <dbReference type="NCBI Taxonomy" id="370038"/>
    <lineage>
        <taxon>Bacteria</taxon>
        <taxon>Pseudomonadati</taxon>
        <taxon>Thermodesulfobacteriota</taxon>
        <taxon>Desulfovibrionia</taxon>
        <taxon>Desulfovibrionales</taxon>
        <taxon>Desulfovibrionaceae</taxon>
        <taxon>Oceanidesulfovibrio</taxon>
    </lineage>
</organism>
<evidence type="ECO:0000313" key="2">
    <source>
        <dbReference type="Proteomes" id="UP000434052"/>
    </source>
</evidence>
<name>A0A6P1ZDI4_9BACT</name>
<dbReference type="EMBL" id="QMIF01000010">
    <property type="protein sequence ID" value="TVM32514.1"/>
    <property type="molecule type" value="Genomic_DNA"/>
</dbReference>
<gene>
    <name evidence="1" type="ORF">DQK91_14665</name>
</gene>
<protein>
    <submittedName>
        <fullName evidence="1">Uncharacterized protein</fullName>
    </submittedName>
</protein>
<proteinExistence type="predicted"/>
<evidence type="ECO:0000313" key="1">
    <source>
        <dbReference type="EMBL" id="TVM32514.1"/>
    </source>
</evidence>
<dbReference type="AlphaFoldDB" id="A0A6P1ZDI4"/>
<reference evidence="1 2" key="1">
    <citation type="submission" date="2018-06" db="EMBL/GenBank/DDBJ databases">
        <title>Complete genome of Desulfovibrio marinus P48SEP.</title>
        <authorList>
            <person name="Crispim J.S."/>
            <person name="Vidigal P.M.P."/>
            <person name="Silva L.C.F."/>
            <person name="Araujo L.C."/>
            <person name="Laguardia C.N."/>
            <person name="Dias R.S."/>
            <person name="Sousa M.P."/>
            <person name="Paula S.O."/>
            <person name="Silva C."/>
        </authorList>
    </citation>
    <scope>NUCLEOTIDE SEQUENCE [LARGE SCALE GENOMIC DNA]</scope>
    <source>
        <strain evidence="1 2">P48SEP</strain>
    </source>
</reference>
<sequence>MFIHAMNTTASQPDLSAAIQCAAGPEIVPAVLPLLQGGVLLDFMPGCTVESLMVERLGIDPEYAFGRVQTIFLDGHPVDRLEDTVHDGAVIALSAALPGLIGATMRKMGVLSSFRSGISHRNDASITTGGDGVFTLKLFNVVLPELGPEILTRGVFLTAQRFASRLAMLPTAFFQDQPSIILDGREVRLTPDMTALPGIDPAQLLRLTIRP</sequence>
<accession>A0A6P1ZDI4</accession>
<comment type="caution">
    <text evidence="1">The sequence shown here is derived from an EMBL/GenBank/DDBJ whole genome shotgun (WGS) entry which is preliminary data.</text>
</comment>